<accession>A0A941F1U7</accession>
<keyword evidence="3" id="KW-0804">Transcription</keyword>
<keyword evidence="2" id="KW-0238">DNA-binding</keyword>
<name>A0A941F1U7_9ACTN</name>
<feature type="non-terminal residue" evidence="5">
    <location>
        <position position="180"/>
    </location>
</feature>
<keyword evidence="6" id="KW-1185">Reference proteome</keyword>
<dbReference type="SUPFAM" id="SSF46785">
    <property type="entry name" value="Winged helix' DNA-binding domain"/>
    <property type="match status" value="1"/>
</dbReference>
<proteinExistence type="predicted"/>
<evidence type="ECO:0000259" key="4">
    <source>
        <dbReference type="PROSITE" id="PS50995"/>
    </source>
</evidence>
<evidence type="ECO:0000313" key="5">
    <source>
        <dbReference type="EMBL" id="MBR7839839.1"/>
    </source>
</evidence>
<dbReference type="InterPro" id="IPR036390">
    <property type="entry name" value="WH_DNA-bd_sf"/>
</dbReference>
<dbReference type="PANTHER" id="PTHR33164">
    <property type="entry name" value="TRANSCRIPTIONAL REGULATOR, MARR FAMILY"/>
    <property type="match status" value="1"/>
</dbReference>
<dbReference type="PANTHER" id="PTHR33164:SF43">
    <property type="entry name" value="HTH-TYPE TRANSCRIPTIONAL REPRESSOR YETL"/>
    <property type="match status" value="1"/>
</dbReference>
<feature type="domain" description="HTH marR-type" evidence="4">
    <location>
        <begin position="9"/>
        <end position="152"/>
    </location>
</feature>
<protein>
    <submittedName>
        <fullName evidence="5">MarR family transcriptional regulator</fullName>
    </submittedName>
</protein>
<evidence type="ECO:0000256" key="2">
    <source>
        <dbReference type="ARBA" id="ARBA00023125"/>
    </source>
</evidence>
<dbReference type="PRINTS" id="PR00598">
    <property type="entry name" value="HTHMARR"/>
</dbReference>
<evidence type="ECO:0000256" key="3">
    <source>
        <dbReference type="ARBA" id="ARBA00023163"/>
    </source>
</evidence>
<dbReference type="InterPro" id="IPR039422">
    <property type="entry name" value="MarR/SlyA-like"/>
</dbReference>
<comment type="caution">
    <text evidence="5">The sequence shown here is derived from an EMBL/GenBank/DDBJ whole genome shotgun (WGS) entry which is preliminary data.</text>
</comment>
<dbReference type="GO" id="GO:0003700">
    <property type="term" value="F:DNA-binding transcription factor activity"/>
    <property type="evidence" value="ECO:0007669"/>
    <property type="project" value="InterPro"/>
</dbReference>
<dbReference type="RefSeq" id="WP_212534245.1">
    <property type="nucleotide sequence ID" value="NZ_JAGSOG010000689.1"/>
</dbReference>
<keyword evidence="1" id="KW-0805">Transcription regulation</keyword>
<dbReference type="GO" id="GO:0003677">
    <property type="term" value="F:DNA binding"/>
    <property type="evidence" value="ECO:0007669"/>
    <property type="project" value="UniProtKB-KW"/>
</dbReference>
<reference evidence="5" key="1">
    <citation type="submission" date="2021-04" db="EMBL/GenBank/DDBJ databases">
        <title>Genome based classification of Actinospica acidithermotolerans sp. nov., an actinobacterium isolated from an Indonesian hot spring.</title>
        <authorList>
            <person name="Kusuma A.B."/>
            <person name="Putra K.E."/>
            <person name="Nafisah S."/>
            <person name="Loh J."/>
            <person name="Nouioui I."/>
            <person name="Goodfellow M."/>
        </authorList>
    </citation>
    <scope>NUCLEOTIDE SEQUENCE</scope>
    <source>
        <strain evidence="5">CSCA 57</strain>
    </source>
</reference>
<dbReference type="InterPro" id="IPR023187">
    <property type="entry name" value="Tscrpt_reg_MarR-type_CS"/>
</dbReference>
<dbReference type="InterPro" id="IPR000835">
    <property type="entry name" value="HTH_MarR-typ"/>
</dbReference>
<dbReference type="AlphaFoldDB" id="A0A941F1U7"/>
<evidence type="ECO:0000313" key="6">
    <source>
        <dbReference type="Proteomes" id="UP000675781"/>
    </source>
</evidence>
<dbReference type="PROSITE" id="PS01117">
    <property type="entry name" value="HTH_MARR_1"/>
    <property type="match status" value="1"/>
</dbReference>
<dbReference type="Gene3D" id="1.10.10.10">
    <property type="entry name" value="Winged helix-like DNA-binding domain superfamily/Winged helix DNA-binding domain"/>
    <property type="match status" value="1"/>
</dbReference>
<dbReference type="GO" id="GO:0006950">
    <property type="term" value="P:response to stress"/>
    <property type="evidence" value="ECO:0007669"/>
    <property type="project" value="TreeGrafter"/>
</dbReference>
<dbReference type="InterPro" id="IPR036388">
    <property type="entry name" value="WH-like_DNA-bd_sf"/>
</dbReference>
<organism evidence="5 6">
    <name type="scientific">Actinospica durhamensis</name>
    <dbReference type="NCBI Taxonomy" id="1508375"/>
    <lineage>
        <taxon>Bacteria</taxon>
        <taxon>Bacillati</taxon>
        <taxon>Actinomycetota</taxon>
        <taxon>Actinomycetes</taxon>
        <taxon>Catenulisporales</taxon>
        <taxon>Actinospicaceae</taxon>
        <taxon>Actinospica</taxon>
    </lineage>
</organism>
<dbReference type="PROSITE" id="PS50995">
    <property type="entry name" value="HTH_MARR_2"/>
    <property type="match status" value="1"/>
</dbReference>
<dbReference type="Proteomes" id="UP000675781">
    <property type="component" value="Unassembled WGS sequence"/>
</dbReference>
<feature type="non-terminal residue" evidence="5">
    <location>
        <position position="1"/>
    </location>
</feature>
<dbReference type="Pfam" id="PF01047">
    <property type="entry name" value="MarR"/>
    <property type="match status" value="1"/>
</dbReference>
<evidence type="ECO:0000256" key="1">
    <source>
        <dbReference type="ARBA" id="ARBA00023015"/>
    </source>
</evidence>
<gene>
    <name evidence="5" type="ORF">KDL01_41765</name>
</gene>
<dbReference type="SMART" id="SM00347">
    <property type="entry name" value="HTH_MARR"/>
    <property type="match status" value="1"/>
</dbReference>
<dbReference type="EMBL" id="JAGSOG010000689">
    <property type="protein sequence ID" value="MBR7839839.1"/>
    <property type="molecule type" value="Genomic_DNA"/>
</dbReference>
<sequence>PGLHQRLVASPTMRLVNLAGQAIGNRYRRFLAEEDGLSPGAAAVLNALAWGQGRGLEAGTPGRATHSELAQRCMITPATLTGLVSTLEKAGYVRRQRDESDRRVVWLLLTEAGEARAAEISLRAKAANAQLMQELTPELEAALRDFLITLIENDLAVVHQETSVLSEQSPHSEEPGHASA</sequence>